<dbReference type="AlphaFoldDB" id="A0A4Y9SES2"/>
<keyword evidence="3" id="KW-0488">Methylation</keyword>
<feature type="coiled-coil region" evidence="11">
    <location>
        <begin position="468"/>
        <end position="513"/>
    </location>
</feature>
<dbReference type="SMART" id="SM00304">
    <property type="entry name" value="HAMP"/>
    <property type="match status" value="1"/>
</dbReference>
<dbReference type="InterPro" id="IPR051310">
    <property type="entry name" value="MCP_chemotaxis"/>
</dbReference>
<keyword evidence="11" id="KW-0175">Coiled coil</keyword>
<feature type="transmembrane region" description="Helical" evidence="12">
    <location>
        <begin position="12"/>
        <end position="33"/>
    </location>
</feature>
<evidence type="ECO:0000256" key="10">
    <source>
        <dbReference type="PROSITE-ProRule" id="PRU00284"/>
    </source>
</evidence>
<dbReference type="PANTHER" id="PTHR43531:SF14">
    <property type="entry name" value="METHYL-ACCEPTING CHEMOTAXIS PROTEIN I-RELATED"/>
    <property type="match status" value="1"/>
</dbReference>
<reference evidence="15 16" key="1">
    <citation type="submission" date="2019-03" db="EMBL/GenBank/DDBJ databases">
        <title>Draft Genome Sequence of Massilia arenosa sp. nov., a Novel Massilia Species Isolated from a Sandy-loam Maize Soil.</title>
        <authorList>
            <person name="Raths R."/>
            <person name="Peta V."/>
            <person name="Bucking H."/>
        </authorList>
    </citation>
    <scope>NUCLEOTIDE SEQUENCE [LARGE SCALE GENOMIC DNA]</scope>
    <source>
        <strain evidence="15 16">MC02</strain>
    </source>
</reference>
<evidence type="ECO:0000313" key="15">
    <source>
        <dbReference type="EMBL" id="TFW21764.1"/>
    </source>
</evidence>
<keyword evidence="4" id="KW-0145">Chemotaxis</keyword>
<evidence type="ECO:0000256" key="5">
    <source>
        <dbReference type="ARBA" id="ARBA00022692"/>
    </source>
</evidence>
<keyword evidence="5 12" id="KW-0812">Transmembrane</keyword>
<keyword evidence="16" id="KW-1185">Reference proteome</keyword>
<dbReference type="CDD" id="cd11386">
    <property type="entry name" value="MCP_signal"/>
    <property type="match status" value="1"/>
</dbReference>
<protein>
    <submittedName>
        <fullName evidence="15">HAMP domain-containing protein</fullName>
    </submittedName>
</protein>
<dbReference type="GO" id="GO:0005886">
    <property type="term" value="C:plasma membrane"/>
    <property type="evidence" value="ECO:0007669"/>
    <property type="project" value="UniProtKB-SubCell"/>
</dbReference>
<keyword evidence="6 12" id="KW-1133">Transmembrane helix</keyword>
<evidence type="ECO:0000259" key="14">
    <source>
        <dbReference type="PROSITE" id="PS50885"/>
    </source>
</evidence>
<evidence type="ECO:0000256" key="11">
    <source>
        <dbReference type="SAM" id="Coils"/>
    </source>
</evidence>
<dbReference type="SUPFAM" id="SSF58104">
    <property type="entry name" value="Methyl-accepting chemotaxis protein (MCP) signaling domain"/>
    <property type="match status" value="1"/>
</dbReference>
<dbReference type="GO" id="GO:0006935">
    <property type="term" value="P:chemotaxis"/>
    <property type="evidence" value="ECO:0007669"/>
    <property type="project" value="UniProtKB-KW"/>
</dbReference>
<dbReference type="OrthoDB" id="8982326at2"/>
<dbReference type="Pfam" id="PF00672">
    <property type="entry name" value="HAMP"/>
    <property type="match status" value="1"/>
</dbReference>
<dbReference type="PANTHER" id="PTHR43531">
    <property type="entry name" value="PROTEIN ICFG"/>
    <property type="match status" value="1"/>
</dbReference>
<dbReference type="PROSITE" id="PS50111">
    <property type="entry name" value="CHEMOTAXIS_TRANSDUC_2"/>
    <property type="match status" value="1"/>
</dbReference>
<accession>A0A4Y9SES2</accession>
<evidence type="ECO:0000256" key="8">
    <source>
        <dbReference type="ARBA" id="ARBA00023224"/>
    </source>
</evidence>
<evidence type="ECO:0000256" key="9">
    <source>
        <dbReference type="ARBA" id="ARBA00029447"/>
    </source>
</evidence>
<keyword evidence="8 10" id="KW-0807">Transducer</keyword>
<evidence type="ECO:0000256" key="12">
    <source>
        <dbReference type="SAM" id="Phobius"/>
    </source>
</evidence>
<evidence type="ECO:0000313" key="16">
    <source>
        <dbReference type="Proteomes" id="UP000298438"/>
    </source>
</evidence>
<dbReference type="GO" id="GO:0007165">
    <property type="term" value="P:signal transduction"/>
    <property type="evidence" value="ECO:0007669"/>
    <property type="project" value="UniProtKB-KW"/>
</dbReference>
<evidence type="ECO:0000259" key="13">
    <source>
        <dbReference type="PROSITE" id="PS50111"/>
    </source>
</evidence>
<dbReference type="Gene3D" id="1.10.287.950">
    <property type="entry name" value="Methyl-accepting chemotaxis protein"/>
    <property type="match status" value="1"/>
</dbReference>
<evidence type="ECO:0000256" key="2">
    <source>
        <dbReference type="ARBA" id="ARBA00022475"/>
    </source>
</evidence>
<comment type="similarity">
    <text evidence="9">Belongs to the methyl-accepting chemotaxis (MCP) protein family.</text>
</comment>
<dbReference type="PROSITE" id="PS50885">
    <property type="entry name" value="HAMP"/>
    <property type="match status" value="1"/>
</dbReference>
<sequence>MFTKLTIKTRIIFVIAFLGIELVIGAAVGLFGLQAANGAMTSLYDDRLVCLGQLDHVIRKLNLNQLAVSQALTVTPDKVPALMDEVDRNAAVIETQWRAYTQTHLTDREAELAKEFAARREVFLRDALRPAIAALRSGDTATASEIAHNRMGALFQPVRGAVNDLIQLQLDEAKKERERSEGNFEFIRMFCLAGVAFGLVLAAVIGAAVVRGIVQPLNKAVDLAKAVAEGDLTRDIVATSQDETGDLMRALETMNAGLARIVARVRAGTDTIATASSQIAVGNLDLSARTEQQAASIEETASSMEELTSTVQQNADHAREANRLAQSASTVAAAGGAVVGEVVETMKAIDSSAVRIADIVGVIDGIAFQTNILALNAAVEAARAGEQGRGFAVVASEVRNLAQRSATAAKEIKSLIEDSVQKVEHGSMLVDRAGSTMAEIVQSVERVTRIMAEITAATAEQASGIGEVSKAIAQMDQATQQNAALVEESAAAAQSLREEADNLARTVATFQLRPDASPRRPAGTRGKRLLLA</sequence>
<dbReference type="InterPro" id="IPR003660">
    <property type="entry name" value="HAMP_dom"/>
</dbReference>
<comment type="caution">
    <text evidence="15">The sequence shown here is derived from an EMBL/GenBank/DDBJ whole genome shotgun (WGS) entry which is preliminary data.</text>
</comment>
<evidence type="ECO:0000256" key="7">
    <source>
        <dbReference type="ARBA" id="ARBA00023136"/>
    </source>
</evidence>
<dbReference type="Proteomes" id="UP000298438">
    <property type="component" value="Unassembled WGS sequence"/>
</dbReference>
<evidence type="ECO:0000256" key="4">
    <source>
        <dbReference type="ARBA" id="ARBA00022500"/>
    </source>
</evidence>
<dbReference type="Pfam" id="PF00015">
    <property type="entry name" value="MCPsignal"/>
    <property type="match status" value="1"/>
</dbReference>
<evidence type="ECO:0000256" key="3">
    <source>
        <dbReference type="ARBA" id="ARBA00022481"/>
    </source>
</evidence>
<dbReference type="InterPro" id="IPR003122">
    <property type="entry name" value="Tar_rcpt_lig-bd"/>
</dbReference>
<evidence type="ECO:0000256" key="1">
    <source>
        <dbReference type="ARBA" id="ARBA00004651"/>
    </source>
</evidence>
<name>A0A4Y9SES2_9BURK</name>
<dbReference type="Pfam" id="PF02203">
    <property type="entry name" value="TarH"/>
    <property type="match status" value="1"/>
</dbReference>
<dbReference type="SMART" id="SM00283">
    <property type="entry name" value="MA"/>
    <property type="match status" value="1"/>
</dbReference>
<dbReference type="RefSeq" id="WP_135206803.1">
    <property type="nucleotide sequence ID" value="NZ_SPVF01000115.1"/>
</dbReference>
<keyword evidence="2" id="KW-1003">Cell membrane</keyword>
<dbReference type="InterPro" id="IPR004089">
    <property type="entry name" value="MCPsignal_dom"/>
</dbReference>
<dbReference type="EMBL" id="SPVF01000115">
    <property type="protein sequence ID" value="TFW21764.1"/>
    <property type="molecule type" value="Genomic_DNA"/>
</dbReference>
<dbReference type="GO" id="GO:0004888">
    <property type="term" value="F:transmembrane signaling receptor activity"/>
    <property type="evidence" value="ECO:0007669"/>
    <property type="project" value="TreeGrafter"/>
</dbReference>
<evidence type="ECO:0000256" key="6">
    <source>
        <dbReference type="ARBA" id="ARBA00022989"/>
    </source>
</evidence>
<proteinExistence type="inferred from homology"/>
<keyword evidence="7 12" id="KW-0472">Membrane</keyword>
<gene>
    <name evidence="15" type="ORF">E4L96_08605</name>
</gene>
<comment type="subcellular location">
    <subcellularLocation>
        <location evidence="1">Cell membrane</location>
        <topology evidence="1">Multi-pass membrane protein</topology>
    </subcellularLocation>
</comment>
<feature type="transmembrane region" description="Helical" evidence="12">
    <location>
        <begin position="186"/>
        <end position="210"/>
    </location>
</feature>
<organism evidence="15 16">
    <name type="scientific">Zemynaea arenosa</name>
    <dbReference type="NCBI Taxonomy" id="2561931"/>
    <lineage>
        <taxon>Bacteria</taxon>
        <taxon>Pseudomonadati</taxon>
        <taxon>Pseudomonadota</taxon>
        <taxon>Betaproteobacteria</taxon>
        <taxon>Burkholderiales</taxon>
        <taxon>Oxalobacteraceae</taxon>
        <taxon>Telluria group</taxon>
        <taxon>Zemynaea</taxon>
    </lineage>
</organism>
<dbReference type="FunFam" id="1.10.287.950:FF:000001">
    <property type="entry name" value="Methyl-accepting chemotaxis sensory transducer"/>
    <property type="match status" value="1"/>
</dbReference>
<feature type="domain" description="Methyl-accepting transducer" evidence="13">
    <location>
        <begin position="268"/>
        <end position="497"/>
    </location>
</feature>
<dbReference type="CDD" id="cd06225">
    <property type="entry name" value="HAMP"/>
    <property type="match status" value="1"/>
</dbReference>
<feature type="domain" description="HAMP" evidence="14">
    <location>
        <begin position="211"/>
        <end position="263"/>
    </location>
</feature>